<protein>
    <submittedName>
        <fullName evidence="6">ATP-grasp domain-containing protein</fullName>
    </submittedName>
</protein>
<keyword evidence="3 4" id="KW-0067">ATP-binding</keyword>
<dbReference type="EMBL" id="JADIMD010000122">
    <property type="protein sequence ID" value="MBO8475296.1"/>
    <property type="molecule type" value="Genomic_DNA"/>
</dbReference>
<evidence type="ECO:0000256" key="3">
    <source>
        <dbReference type="ARBA" id="ARBA00022840"/>
    </source>
</evidence>
<dbReference type="GO" id="GO:0016874">
    <property type="term" value="F:ligase activity"/>
    <property type="evidence" value="ECO:0007669"/>
    <property type="project" value="UniProtKB-KW"/>
</dbReference>
<dbReference type="Pfam" id="PF13535">
    <property type="entry name" value="ATP-grasp_4"/>
    <property type="match status" value="1"/>
</dbReference>
<organism evidence="6 7">
    <name type="scientific">Candidatus Cryptobacteroides faecigallinarum</name>
    <dbReference type="NCBI Taxonomy" id="2840763"/>
    <lineage>
        <taxon>Bacteria</taxon>
        <taxon>Pseudomonadati</taxon>
        <taxon>Bacteroidota</taxon>
        <taxon>Bacteroidia</taxon>
        <taxon>Bacteroidales</taxon>
        <taxon>Candidatus Cryptobacteroides</taxon>
    </lineage>
</organism>
<keyword evidence="2 4" id="KW-0547">Nucleotide-binding</keyword>
<gene>
    <name evidence="6" type="ORF">IAB91_08415</name>
</gene>
<dbReference type="PANTHER" id="PTHR43585">
    <property type="entry name" value="FUMIPYRROLE BIOSYNTHESIS PROTEIN C"/>
    <property type="match status" value="1"/>
</dbReference>
<proteinExistence type="predicted"/>
<evidence type="ECO:0000259" key="5">
    <source>
        <dbReference type="PROSITE" id="PS50975"/>
    </source>
</evidence>
<evidence type="ECO:0000256" key="1">
    <source>
        <dbReference type="ARBA" id="ARBA00022598"/>
    </source>
</evidence>
<name>A0A9D9INK8_9BACT</name>
<keyword evidence="1" id="KW-0436">Ligase</keyword>
<dbReference type="AlphaFoldDB" id="A0A9D9INK8"/>
<dbReference type="Proteomes" id="UP000823757">
    <property type="component" value="Unassembled WGS sequence"/>
</dbReference>
<dbReference type="Gene3D" id="3.30.1490.20">
    <property type="entry name" value="ATP-grasp fold, A domain"/>
    <property type="match status" value="1"/>
</dbReference>
<dbReference type="InterPro" id="IPR013815">
    <property type="entry name" value="ATP_grasp_subdomain_1"/>
</dbReference>
<reference evidence="6" key="2">
    <citation type="journal article" date="2021" name="PeerJ">
        <title>Extensive microbial diversity within the chicken gut microbiome revealed by metagenomics and culture.</title>
        <authorList>
            <person name="Gilroy R."/>
            <person name="Ravi A."/>
            <person name="Getino M."/>
            <person name="Pursley I."/>
            <person name="Horton D.L."/>
            <person name="Alikhan N.F."/>
            <person name="Baker D."/>
            <person name="Gharbi K."/>
            <person name="Hall N."/>
            <person name="Watson M."/>
            <person name="Adriaenssens E.M."/>
            <person name="Foster-Nyarko E."/>
            <person name="Jarju S."/>
            <person name="Secka A."/>
            <person name="Antonio M."/>
            <person name="Oren A."/>
            <person name="Chaudhuri R.R."/>
            <person name="La Ragione R."/>
            <person name="Hildebrand F."/>
            <person name="Pallen M.J."/>
        </authorList>
    </citation>
    <scope>NUCLEOTIDE SEQUENCE</scope>
    <source>
        <strain evidence="6">B1-13419</strain>
    </source>
</reference>
<feature type="domain" description="ATP-grasp" evidence="5">
    <location>
        <begin position="107"/>
        <end position="304"/>
    </location>
</feature>
<evidence type="ECO:0000256" key="4">
    <source>
        <dbReference type="PROSITE-ProRule" id="PRU00409"/>
    </source>
</evidence>
<dbReference type="PROSITE" id="PS50975">
    <property type="entry name" value="ATP_GRASP"/>
    <property type="match status" value="1"/>
</dbReference>
<dbReference type="GO" id="GO:0046872">
    <property type="term" value="F:metal ion binding"/>
    <property type="evidence" value="ECO:0007669"/>
    <property type="project" value="InterPro"/>
</dbReference>
<evidence type="ECO:0000313" key="7">
    <source>
        <dbReference type="Proteomes" id="UP000823757"/>
    </source>
</evidence>
<dbReference type="PANTHER" id="PTHR43585:SF2">
    <property type="entry name" value="ATP-GRASP ENZYME FSQD"/>
    <property type="match status" value="1"/>
</dbReference>
<evidence type="ECO:0000313" key="6">
    <source>
        <dbReference type="EMBL" id="MBO8475296.1"/>
    </source>
</evidence>
<dbReference type="Gene3D" id="3.40.50.20">
    <property type="match status" value="1"/>
</dbReference>
<comment type="caution">
    <text evidence="6">The sequence shown here is derived from an EMBL/GenBank/DDBJ whole genome shotgun (WGS) entry which is preliminary data.</text>
</comment>
<dbReference type="SUPFAM" id="SSF56059">
    <property type="entry name" value="Glutathione synthetase ATP-binding domain-like"/>
    <property type="match status" value="1"/>
</dbReference>
<dbReference type="GO" id="GO:0005524">
    <property type="term" value="F:ATP binding"/>
    <property type="evidence" value="ECO:0007669"/>
    <property type="project" value="UniProtKB-UniRule"/>
</dbReference>
<dbReference type="InterPro" id="IPR052032">
    <property type="entry name" value="ATP-dep_AA_Ligase"/>
</dbReference>
<evidence type="ECO:0000256" key="2">
    <source>
        <dbReference type="ARBA" id="ARBA00022741"/>
    </source>
</evidence>
<sequence>MKKLMLLGGLGYLIPVIDAAHREGYHVITCDYIPDNIAHRYSDEYHNVSIVEKDKVLGLARTLDIDGIMSFAVDPGVVTAAYVQEKMGLPGNPYDSVCILQDKSRFRKFLKDNGFNVPAAISACNIEEAMEKISGLNFPVIVKPVDSAGSKGVTKIENPEYLPPAFDHAMEYSICGKVIVEEFIEKEGCSSDSDSFSVDGKLVFTSFSAQRFDISAPNPYTPAAYSWPSTMPEATEKELEAEIQRLISLLGMKTSVYNIETRLGTDGKAYIMEVSPRGGGNRLSEMLRLSTGTDLIAAAVRSAVGDDPGHIKPCSYKGHWAEIILHSDKSGIYRKIEISHEMQGHVVTTDLLVKPGDPVRKFNGANDCIGTMALKFDTEESLEAALSDMSWIKTIVE</sequence>
<dbReference type="Gene3D" id="3.30.470.20">
    <property type="entry name" value="ATP-grasp fold, B domain"/>
    <property type="match status" value="1"/>
</dbReference>
<reference evidence="6" key="1">
    <citation type="submission" date="2020-10" db="EMBL/GenBank/DDBJ databases">
        <authorList>
            <person name="Gilroy R."/>
        </authorList>
    </citation>
    <scope>NUCLEOTIDE SEQUENCE</scope>
    <source>
        <strain evidence="6">B1-13419</strain>
    </source>
</reference>
<dbReference type="InterPro" id="IPR011761">
    <property type="entry name" value="ATP-grasp"/>
</dbReference>
<accession>A0A9D9INK8</accession>